<gene>
    <name evidence="2" type="ORF">LP52_19915</name>
</gene>
<keyword evidence="1" id="KW-0472">Membrane</keyword>
<dbReference type="EMBL" id="JROO01000040">
    <property type="protein sequence ID" value="KIH97246.1"/>
    <property type="molecule type" value="Genomic_DNA"/>
</dbReference>
<evidence type="ECO:0000313" key="2">
    <source>
        <dbReference type="EMBL" id="KIH97246.1"/>
    </source>
</evidence>
<comment type="caution">
    <text evidence="2">The sequence shown here is derived from an EMBL/GenBank/DDBJ whole genome shotgun (WGS) entry which is preliminary data.</text>
</comment>
<name>A0A0C2J770_9ACTN</name>
<proteinExistence type="predicted"/>
<dbReference type="STRING" id="183763.LP52_19915"/>
<evidence type="ECO:0000256" key="1">
    <source>
        <dbReference type="SAM" id="Phobius"/>
    </source>
</evidence>
<reference evidence="3" key="1">
    <citation type="journal article" date="2015" name="Chem. Biol.">
        <title>Structure, bioactivity, and resistance mechanism of streptomonomicin, an unusual lasso Peptide from an understudied halophilic actinomycete.</title>
        <authorList>
            <person name="Metelev M."/>
            <person name="Tietz J.I."/>
            <person name="Melby J.O."/>
            <person name="Blair P.M."/>
            <person name="Zhu L."/>
            <person name="Livnat I."/>
            <person name="Severinov K."/>
            <person name="Mitchell D.A."/>
        </authorList>
    </citation>
    <scope>NUCLEOTIDE SEQUENCE [LARGE SCALE GENOMIC DNA]</scope>
    <source>
        <strain evidence="3">YIM 90003</strain>
    </source>
</reference>
<accession>A0A0C2J770</accession>
<keyword evidence="3" id="KW-1185">Reference proteome</keyword>
<dbReference type="AlphaFoldDB" id="A0A0C2J770"/>
<dbReference type="Proteomes" id="UP000031675">
    <property type="component" value="Unassembled WGS sequence"/>
</dbReference>
<protein>
    <submittedName>
        <fullName evidence="2">Membrane protein</fullName>
    </submittedName>
</protein>
<evidence type="ECO:0000313" key="3">
    <source>
        <dbReference type="Proteomes" id="UP000031675"/>
    </source>
</evidence>
<keyword evidence="1" id="KW-1133">Transmembrane helix</keyword>
<dbReference type="RefSeq" id="WP_040275809.1">
    <property type="nucleotide sequence ID" value="NZ_JROO01000040.1"/>
</dbReference>
<sequence>MYGLIWRLLPGPWPVRLLLAAVLVAGVAAGLWYYAFPAIDPYMPFNSGAVDTSEGGG</sequence>
<feature type="transmembrane region" description="Helical" evidence="1">
    <location>
        <begin position="15"/>
        <end position="36"/>
    </location>
</feature>
<keyword evidence="1" id="KW-0812">Transmembrane</keyword>
<organism evidence="2 3">
    <name type="scientific">Streptomonospora alba</name>
    <dbReference type="NCBI Taxonomy" id="183763"/>
    <lineage>
        <taxon>Bacteria</taxon>
        <taxon>Bacillati</taxon>
        <taxon>Actinomycetota</taxon>
        <taxon>Actinomycetes</taxon>
        <taxon>Streptosporangiales</taxon>
        <taxon>Nocardiopsidaceae</taxon>
        <taxon>Streptomonospora</taxon>
    </lineage>
</organism>